<evidence type="ECO:0000313" key="6">
    <source>
        <dbReference type="EMBL" id="WBW73535.1"/>
    </source>
</evidence>
<proteinExistence type="inferred from homology"/>
<dbReference type="RefSeq" id="XP_056037778.1">
    <property type="nucleotide sequence ID" value="XM_056181868.1"/>
</dbReference>
<dbReference type="GO" id="GO:0005739">
    <property type="term" value="C:mitochondrion"/>
    <property type="evidence" value="ECO:0007669"/>
    <property type="project" value="UniProtKB-SubCell"/>
</dbReference>
<evidence type="ECO:0000256" key="2">
    <source>
        <dbReference type="ARBA" id="ARBA00009540"/>
    </source>
</evidence>
<accession>A0AAF0AWY1</accession>
<comment type="subcellular location">
    <subcellularLocation>
        <location evidence="1">Mitochondrion</location>
    </subcellularLocation>
</comment>
<evidence type="ECO:0000256" key="1">
    <source>
        <dbReference type="ARBA" id="ARBA00004173"/>
    </source>
</evidence>
<keyword evidence="3" id="KW-0496">Mitochondrion</keyword>
<dbReference type="PANTHER" id="PTHR23354:SF62">
    <property type="entry name" value="MUSTARD, ISOFORM V"/>
    <property type="match status" value="1"/>
</dbReference>
<dbReference type="InterPro" id="IPR006571">
    <property type="entry name" value="TLDc_dom"/>
</dbReference>
<dbReference type="GO" id="GO:0005634">
    <property type="term" value="C:nucleus"/>
    <property type="evidence" value="ECO:0007669"/>
    <property type="project" value="TreeGrafter"/>
</dbReference>
<dbReference type="PROSITE" id="PS51886">
    <property type="entry name" value="TLDC"/>
    <property type="match status" value="1"/>
</dbReference>
<dbReference type="GeneID" id="80876557"/>
<dbReference type="KEGG" id="som:SOMG_03077"/>
<dbReference type="EMBL" id="CP115612">
    <property type="protein sequence ID" value="WBW73535.1"/>
    <property type="molecule type" value="Genomic_DNA"/>
</dbReference>
<evidence type="ECO:0000313" key="7">
    <source>
        <dbReference type="Proteomes" id="UP001212411"/>
    </source>
</evidence>
<evidence type="ECO:0000256" key="4">
    <source>
        <dbReference type="ARBA" id="ARBA00040604"/>
    </source>
</evidence>
<protein>
    <recommendedName>
        <fullName evidence="4">Oxidation resistance protein 1</fullName>
    </recommendedName>
</protein>
<dbReference type="PANTHER" id="PTHR23354">
    <property type="entry name" value="NUCLEOLAR PROTEIN 7/ESTROGEN RECEPTOR COACTIVATOR-RELATED"/>
    <property type="match status" value="1"/>
</dbReference>
<sequence length="189" mass="21458">MSQPTRVLTADDGLIDEKLAQGIAQYLPPRCAAAEVWKRLYSLQHDGASLHTMYQNCMKQKEESGNPKGACLLVIKDVHDNVFGAFIDEYLCPRPHYVGSNESFLWKCYSDNNRLRAFPCVGDSNFVIYCTRSFIALGGGNGRYSLWINGTMEYGYSEKTPAFNNSPLSHRSCQNQRIWIVDVELWCLE</sequence>
<gene>
    <name evidence="6" type="primary">oxr1</name>
    <name evidence="6" type="ORF">SOMG_03077</name>
</gene>
<keyword evidence="7" id="KW-1185">Reference proteome</keyword>
<dbReference type="AlphaFoldDB" id="A0AAF0AWY1"/>
<evidence type="ECO:0000259" key="5">
    <source>
        <dbReference type="PROSITE" id="PS51886"/>
    </source>
</evidence>
<dbReference type="SMART" id="SM00584">
    <property type="entry name" value="TLDc"/>
    <property type="match status" value="1"/>
</dbReference>
<dbReference type="GO" id="GO:0006979">
    <property type="term" value="P:response to oxidative stress"/>
    <property type="evidence" value="ECO:0007669"/>
    <property type="project" value="TreeGrafter"/>
</dbReference>
<feature type="domain" description="TLDc" evidence="5">
    <location>
        <begin position="13"/>
        <end position="189"/>
    </location>
</feature>
<reference evidence="6 7" key="1">
    <citation type="journal article" date="2023" name="G3 (Bethesda)">
        <title>A high-quality reference genome for the fission yeast Schizosaccharomyces osmophilus.</title>
        <authorList>
            <person name="Jia G.S."/>
            <person name="Zhang W.C."/>
            <person name="Liang Y."/>
            <person name="Liu X.H."/>
            <person name="Rhind N."/>
            <person name="Pidoux A."/>
            <person name="Brysch-Herzberg M."/>
            <person name="Du L.L."/>
        </authorList>
    </citation>
    <scope>NUCLEOTIDE SEQUENCE [LARGE SCALE GENOMIC DNA]</scope>
    <source>
        <strain evidence="6 7">CBS 15793</strain>
    </source>
</reference>
<organism evidence="6 7">
    <name type="scientific">Schizosaccharomyces osmophilus</name>
    <dbReference type="NCBI Taxonomy" id="2545709"/>
    <lineage>
        <taxon>Eukaryota</taxon>
        <taxon>Fungi</taxon>
        <taxon>Dikarya</taxon>
        <taxon>Ascomycota</taxon>
        <taxon>Taphrinomycotina</taxon>
        <taxon>Schizosaccharomycetes</taxon>
        <taxon>Schizosaccharomycetales</taxon>
        <taxon>Schizosaccharomycetaceae</taxon>
        <taxon>Schizosaccharomyces</taxon>
    </lineage>
</organism>
<name>A0AAF0AWY1_9SCHI</name>
<evidence type="ECO:0000256" key="3">
    <source>
        <dbReference type="ARBA" id="ARBA00023128"/>
    </source>
</evidence>
<dbReference type="Pfam" id="PF07534">
    <property type="entry name" value="TLD"/>
    <property type="match status" value="1"/>
</dbReference>
<dbReference type="Proteomes" id="UP001212411">
    <property type="component" value="Chromosome 2"/>
</dbReference>
<comment type="similarity">
    <text evidence="2">Belongs to the OXR1 family.</text>
</comment>